<accession>A0ACC2G717</accession>
<keyword evidence="2" id="KW-1185">Reference proteome</keyword>
<reference evidence="1" key="1">
    <citation type="submission" date="2021-05" db="EMBL/GenBank/DDBJ databases">
        <authorList>
            <person name="Pan Q."/>
            <person name="Jouanno E."/>
            <person name="Zahm M."/>
            <person name="Klopp C."/>
            <person name="Cabau C."/>
            <person name="Louis A."/>
            <person name="Berthelot C."/>
            <person name="Parey E."/>
            <person name="Roest Crollius H."/>
            <person name="Montfort J."/>
            <person name="Robinson-Rechavi M."/>
            <person name="Bouchez O."/>
            <person name="Lampietro C."/>
            <person name="Lopez Roques C."/>
            <person name="Donnadieu C."/>
            <person name="Postlethwait J."/>
            <person name="Bobe J."/>
            <person name="Dillon D."/>
            <person name="Chandos A."/>
            <person name="von Hippel F."/>
            <person name="Guiguen Y."/>
        </authorList>
    </citation>
    <scope>NUCLEOTIDE SEQUENCE</scope>
    <source>
        <strain evidence="1">YG-Jan2019</strain>
    </source>
</reference>
<proteinExistence type="predicted"/>
<protein>
    <submittedName>
        <fullName evidence="1">Uncharacterized protein</fullName>
    </submittedName>
</protein>
<organism evidence="1 2">
    <name type="scientific">Dallia pectoralis</name>
    <name type="common">Alaska blackfish</name>
    <dbReference type="NCBI Taxonomy" id="75939"/>
    <lineage>
        <taxon>Eukaryota</taxon>
        <taxon>Metazoa</taxon>
        <taxon>Chordata</taxon>
        <taxon>Craniata</taxon>
        <taxon>Vertebrata</taxon>
        <taxon>Euteleostomi</taxon>
        <taxon>Actinopterygii</taxon>
        <taxon>Neopterygii</taxon>
        <taxon>Teleostei</taxon>
        <taxon>Protacanthopterygii</taxon>
        <taxon>Esociformes</taxon>
        <taxon>Umbridae</taxon>
        <taxon>Dallia</taxon>
    </lineage>
</organism>
<sequence length="552" mass="61184">MRAHLSPARVASILAAVEQVRLGQSLTVKQFQRLLGLLAAASNVIPCGLLFMRPLQWWLRTKGFSPRGNQFRTITVTRRCLRTLVMWRKPWFLTQGPVLAAPCRRVTLTTEASLTGWGAIMSGRPAQGLWRGHQLSWHINWLEMLAVYQALKHFLPDLRGHHVLVRSDNTSVVFYINHQGGLRSRPLYNLARQVLLWSHGKLLSLRAIFIPGYLNQGADTLSRQGPRPGEWRLHPEVVELLWSHFGRAEVDLFASRETSHCPLWFSLTHPAPLGLSPSTLKVYVAALSACHVPLNGVSLGRHPLVSRFLRGARRLRPAAGMRVPSWDLAIVLEGLSRAPFEPIEEVPDKFVTLKTVFLLAISSLKRIGDMQALSVAPSCLDFSPGMVKAFLLPSPGYVPKVPTNIVGPIVLQAFCPPPFLTSDQKKHNLLCPVRALDAYVHRTALWRLSEQLFVCFGPPKRGGPVSKQRMSKWVVEAISLAYESAGQPSPLAVRAHSTRSMAASKALLSGKVSLHDVCVAAGWSSPHTFVRFYQLDFSSTPGAQVLSSECAL</sequence>
<dbReference type="Proteomes" id="UP001157502">
    <property type="component" value="Chromosome 17"/>
</dbReference>
<dbReference type="EMBL" id="CM055744">
    <property type="protein sequence ID" value="KAJ7999273.1"/>
    <property type="molecule type" value="Genomic_DNA"/>
</dbReference>
<name>A0ACC2G717_DALPE</name>
<comment type="caution">
    <text evidence="1">The sequence shown here is derived from an EMBL/GenBank/DDBJ whole genome shotgun (WGS) entry which is preliminary data.</text>
</comment>
<gene>
    <name evidence="1" type="ORF">DPEC_G00213720</name>
</gene>
<evidence type="ECO:0000313" key="1">
    <source>
        <dbReference type="EMBL" id="KAJ7999273.1"/>
    </source>
</evidence>
<evidence type="ECO:0000313" key="2">
    <source>
        <dbReference type="Proteomes" id="UP001157502"/>
    </source>
</evidence>